<dbReference type="AlphaFoldDB" id="A0AAJ2BUM3"/>
<evidence type="ECO:0000313" key="4">
    <source>
        <dbReference type="Proteomes" id="UP001253458"/>
    </source>
</evidence>
<proteinExistence type="predicted"/>
<gene>
    <name evidence="1" type="ORF">J2W88_001508</name>
    <name evidence="2" type="ORF">J2W93_001647</name>
</gene>
<dbReference type="SUPFAM" id="SSF51294">
    <property type="entry name" value="Hedgehog/intein (Hint) domain"/>
    <property type="match status" value="1"/>
</dbReference>
<reference evidence="1 3" key="1">
    <citation type="submission" date="2023-07" db="EMBL/GenBank/DDBJ databases">
        <title>Sorghum-associated microbial communities from plants grown in Nebraska, USA.</title>
        <authorList>
            <person name="Schachtman D."/>
        </authorList>
    </citation>
    <scope>NUCLEOTIDE SEQUENCE</scope>
    <source>
        <strain evidence="2 3">BE105</strain>
        <strain evidence="1">BE69</strain>
    </source>
</reference>
<dbReference type="EMBL" id="JAVDTL010000002">
    <property type="protein sequence ID" value="MDR6766243.1"/>
    <property type="molecule type" value="Genomic_DNA"/>
</dbReference>
<dbReference type="Proteomes" id="UP001253458">
    <property type="component" value="Unassembled WGS sequence"/>
</dbReference>
<keyword evidence="3" id="KW-1185">Reference proteome</keyword>
<evidence type="ECO:0000313" key="2">
    <source>
        <dbReference type="EMBL" id="MDR6836819.1"/>
    </source>
</evidence>
<evidence type="ECO:0000313" key="1">
    <source>
        <dbReference type="EMBL" id="MDR6766243.1"/>
    </source>
</evidence>
<dbReference type="Gene3D" id="2.170.16.10">
    <property type="entry name" value="Hedgehog/Intein (Hint) domain"/>
    <property type="match status" value="1"/>
</dbReference>
<name>A0AAJ2BUM3_ACIDE</name>
<accession>A0AAJ2BUM3</accession>
<dbReference type="InterPro" id="IPR036844">
    <property type="entry name" value="Hint_dom_sf"/>
</dbReference>
<dbReference type="EMBL" id="JAVDTS010000002">
    <property type="protein sequence ID" value="MDR6836819.1"/>
    <property type="molecule type" value="Genomic_DNA"/>
</dbReference>
<dbReference type="Proteomes" id="UP001249076">
    <property type="component" value="Unassembled WGS sequence"/>
</dbReference>
<protein>
    <recommendedName>
        <fullName evidence="5">Intein C-terminal splicing domain-containing protein</fullName>
    </recommendedName>
</protein>
<dbReference type="RefSeq" id="WP_209817233.1">
    <property type="nucleotide sequence ID" value="NZ_JAVDTL010000002.1"/>
</dbReference>
<sequence length="158" mass="17886">MSDPDFGFAAGTLVRTKEGFKPIEDVKVGEWVLTFPDMQTPPSHKREESEYIFAKVAEVWRIPESSLSRLLIDHLANNQRDEIFATPNQPIYLANHGWAKLQSLRATSTLENYYFGNLMVARNYADAKPGVAYNLSLDTHHTFYVGVHGVWAHSCSID</sequence>
<organism evidence="1 4">
    <name type="scientific">Acidovorax delafieldii</name>
    <name type="common">Pseudomonas delafieldii</name>
    <dbReference type="NCBI Taxonomy" id="47920"/>
    <lineage>
        <taxon>Bacteria</taxon>
        <taxon>Pseudomonadati</taxon>
        <taxon>Pseudomonadota</taxon>
        <taxon>Betaproteobacteria</taxon>
        <taxon>Burkholderiales</taxon>
        <taxon>Comamonadaceae</taxon>
        <taxon>Acidovorax</taxon>
    </lineage>
</organism>
<comment type="caution">
    <text evidence="1">The sequence shown here is derived from an EMBL/GenBank/DDBJ whole genome shotgun (WGS) entry which is preliminary data.</text>
</comment>
<dbReference type="Pfam" id="PF07591">
    <property type="entry name" value="PT-HINT"/>
    <property type="match status" value="1"/>
</dbReference>
<evidence type="ECO:0008006" key="5">
    <source>
        <dbReference type="Google" id="ProtNLM"/>
    </source>
</evidence>
<evidence type="ECO:0000313" key="3">
    <source>
        <dbReference type="Proteomes" id="UP001249076"/>
    </source>
</evidence>